<sequence length="1312" mass="136332">MKLTFAAAFAVVSAGLVSAGRLGGPSASIQATKKSAATPSSSAFTLKLEQNHRHLSTFGSCANPDTDTYNYATLVDGAGFTDLSTRLTIDQILDPSEFTGFITIPMFNGGKNNDGTTPQVAEAKLAYDCAAKKLCVSAYLTQCYLDGNAACDDGSGNANGPDYVIQSDSDSWISFGSGNVKLFGVTYLMDGVDTIGWEACWTLEPSDNPNKLGPLEFIESGDWATEIHFNRVNENGNTNTISTGKATGSPPGKPQKICGECPDCTPPSDPVPPVCMRNDCDGNHVADPTMDGQDCDPTLALNPPGTVEACGVYQCSAGNCVKATDKADGDSCIADDGSTYTCCGNLCVDDGTYSTLCGGDTCPTTCEDPILSPAPGPASDPSQPVAISGCSFDAVITDTTRTSSDCKGATSNLEGTLTTPPNGDVCGQYMLTWTPGPDCTMEDSPSSSVTYELSYPGLPTLNMPSDYDASCSDNDFGSPTASDSCGADLTPILSVQTQDGSDSCDSTTLRTYTVTDACGQTETKTQTIRVRDTEAPTDVTVADYTAECSSGNGLPADSSAFPTTTTGSASASDNCNAESITYSFTESAGAYDDPKCQYSFTRTWSADDGCGNVNQDAVTQTITIEDTQPPTVSAPADVSLKCHATNLDTSPTDSGTGVATAWDACSAVDALTITPVDTTISGSCDGNYTIQRSWASTDECERTSTAVNQIITVSDSDAPKMSVPADGEQQCGAPAVDFGTATAQDDCDGPIPAGSISSSDTVQPQACTDGVLKTTTRTWTAVDECGNSVKKDQIILEVDTVNPTIDMTSAPNVEQQCGAPLQPVGAATGSDDCDVNVDVTVSEDFADTFGTCGVDKIINTTVKTWTVTDDCSNSISAVQTITVVDKVAPELTVPGDVQQECGGRFVPTGSASATDTCTVPTVTSDSNIARDDGTCVDNVTKIETITFTATDACGNAESKDQVITTKDTTPPALTMPGNVVIECNDPNASTDPSYTGTATAWDACWGDLAATSYDRDTSPSSCDADKVISSIDRDWSSTDTCGLTRTLTQEIKTIDTLAPELENGPASEASFPCNSDCVVDGYVVETAECAGAPPTAADQCEGAITVTKSDSPKTDTLDPPGVEYTRTYSAIDSCGNSVEQTQTISIVDICEFPISDAFSGLGINVMVSIVNIAGGVNITIDVEDDNLVGDLRGVFFKVYDVSKITGISGPHVGDMQIDANGVTKVSNDVRMTGGGNTQPQSYNVGVEIGTRGLRQDDIDLTYFVVSGITTDDIDDTQQETGTFGIRLTSVGTGGNDREDSSKITGNAVCCRA</sequence>
<evidence type="ECO:0000313" key="3">
    <source>
        <dbReference type="EMBL" id="CAB9496874.1"/>
    </source>
</evidence>
<feature type="chain" id="PRO_5040297374" evidence="1">
    <location>
        <begin position="20"/>
        <end position="1312"/>
    </location>
</feature>
<dbReference type="EMBL" id="CAICTM010000010">
    <property type="protein sequence ID" value="CAB9496874.1"/>
    <property type="molecule type" value="Genomic_DNA"/>
</dbReference>
<gene>
    <name evidence="3" type="ORF">SEMRO_10_G008340.1</name>
</gene>
<feature type="domain" description="HYR-like" evidence="2">
    <location>
        <begin position="479"/>
        <end position="530"/>
    </location>
</feature>
<evidence type="ECO:0000256" key="1">
    <source>
        <dbReference type="SAM" id="SignalP"/>
    </source>
</evidence>
<proteinExistence type="predicted"/>
<dbReference type="Pfam" id="PF23237">
    <property type="entry name" value="HYR_4C"/>
    <property type="match status" value="1"/>
</dbReference>
<accession>A0A9N8D9T6</accession>
<reference evidence="3" key="1">
    <citation type="submission" date="2020-06" db="EMBL/GenBank/DDBJ databases">
        <authorList>
            <consortium name="Plant Systems Biology data submission"/>
        </authorList>
    </citation>
    <scope>NUCLEOTIDE SEQUENCE</scope>
    <source>
        <strain evidence="3">D6</strain>
    </source>
</reference>
<organism evidence="3 4">
    <name type="scientific">Seminavis robusta</name>
    <dbReference type="NCBI Taxonomy" id="568900"/>
    <lineage>
        <taxon>Eukaryota</taxon>
        <taxon>Sar</taxon>
        <taxon>Stramenopiles</taxon>
        <taxon>Ochrophyta</taxon>
        <taxon>Bacillariophyta</taxon>
        <taxon>Bacillariophyceae</taxon>
        <taxon>Bacillariophycidae</taxon>
        <taxon>Naviculales</taxon>
        <taxon>Naviculaceae</taxon>
        <taxon>Seminavis</taxon>
    </lineage>
</organism>
<keyword evidence="1" id="KW-0732">Signal</keyword>
<dbReference type="OrthoDB" id="10687221at2759"/>
<feature type="signal peptide" evidence="1">
    <location>
        <begin position="1"/>
        <end position="19"/>
    </location>
</feature>
<protein>
    <submittedName>
        <fullName evidence="3">von Willebrand factor, type A</fullName>
    </submittedName>
</protein>
<dbReference type="Proteomes" id="UP001153069">
    <property type="component" value="Unassembled WGS sequence"/>
</dbReference>
<evidence type="ECO:0000313" key="4">
    <source>
        <dbReference type="Proteomes" id="UP001153069"/>
    </source>
</evidence>
<evidence type="ECO:0000259" key="2">
    <source>
        <dbReference type="Pfam" id="PF23237"/>
    </source>
</evidence>
<dbReference type="InterPro" id="IPR057078">
    <property type="entry name" value="HYR-4C"/>
</dbReference>
<comment type="caution">
    <text evidence="3">The sequence shown here is derived from an EMBL/GenBank/DDBJ whole genome shotgun (WGS) entry which is preliminary data.</text>
</comment>
<keyword evidence="4" id="KW-1185">Reference proteome</keyword>
<name>A0A9N8D9T6_9STRA</name>